<dbReference type="Proteomes" id="UP001172778">
    <property type="component" value="Unassembled WGS sequence"/>
</dbReference>
<accession>A0ABT7DVV2</accession>
<name>A0ABT7DVV2_9NEIS</name>
<comment type="caution">
    <text evidence="1">The sequence shown here is derived from an EMBL/GenBank/DDBJ whole genome shotgun (WGS) entry which is preliminary data.</text>
</comment>
<gene>
    <name evidence="1" type="ORF">PZA18_09020</name>
</gene>
<evidence type="ECO:0000313" key="2">
    <source>
        <dbReference type="Proteomes" id="UP001172778"/>
    </source>
</evidence>
<proteinExistence type="predicted"/>
<evidence type="ECO:0000313" key="1">
    <source>
        <dbReference type="EMBL" id="MDK2124187.1"/>
    </source>
</evidence>
<dbReference type="RefSeq" id="WP_284100497.1">
    <property type="nucleotide sequence ID" value="NZ_JARRAF010000008.1"/>
</dbReference>
<reference evidence="1" key="1">
    <citation type="submission" date="2023-03" db="EMBL/GenBank/DDBJ databases">
        <title>Chitinimonas shenzhenensis gen. nov., sp. nov., a novel member of family Burkholderiaceae isolated from activated sludge collected in Shen Zhen, China.</title>
        <authorList>
            <person name="Wang X."/>
        </authorList>
    </citation>
    <scope>NUCLEOTIDE SEQUENCE</scope>
    <source>
        <strain evidence="1">DQS-5</strain>
    </source>
</reference>
<keyword evidence="2" id="KW-1185">Reference proteome</keyword>
<dbReference type="EMBL" id="JARRAF010000008">
    <property type="protein sequence ID" value="MDK2124187.1"/>
    <property type="molecule type" value="Genomic_DNA"/>
</dbReference>
<sequence length="115" mass="12702">MNPLTVSQLFSQARPLNGQHIVVVGRLRVGIEQQELWALDDFAPDPAVLFAPAVWISTYKGRLLPWQDDGSVVRISGKLLVAPNPVWPGLGHMGGYWLELKMGKRDRVTVVNGMG</sequence>
<protein>
    <submittedName>
        <fullName evidence="1">Uncharacterized protein</fullName>
    </submittedName>
</protein>
<organism evidence="1 2">
    <name type="scientific">Parachitinimonas caeni</name>
    <dbReference type="NCBI Taxonomy" id="3031301"/>
    <lineage>
        <taxon>Bacteria</taxon>
        <taxon>Pseudomonadati</taxon>
        <taxon>Pseudomonadota</taxon>
        <taxon>Betaproteobacteria</taxon>
        <taxon>Neisseriales</taxon>
        <taxon>Chitinibacteraceae</taxon>
        <taxon>Parachitinimonas</taxon>
    </lineage>
</organism>